<evidence type="ECO:0000256" key="1">
    <source>
        <dbReference type="SAM" id="Phobius"/>
    </source>
</evidence>
<dbReference type="NCBIfam" id="TIGR02226">
    <property type="entry name" value="two_anch"/>
    <property type="match status" value="1"/>
</dbReference>
<feature type="transmembrane region" description="Helical" evidence="1">
    <location>
        <begin position="56"/>
        <end position="74"/>
    </location>
</feature>
<dbReference type="PANTHER" id="PTHR37464:SF1">
    <property type="entry name" value="BLL2463 PROTEIN"/>
    <property type="match status" value="1"/>
</dbReference>
<evidence type="ECO:0000313" key="3">
    <source>
        <dbReference type="EMBL" id="MET7027922.1"/>
    </source>
</evidence>
<dbReference type="InterPro" id="IPR024163">
    <property type="entry name" value="Aerotolerance_reg_N"/>
</dbReference>
<feature type="transmembrane region" description="Helical" evidence="1">
    <location>
        <begin position="405"/>
        <end position="422"/>
    </location>
</feature>
<protein>
    <submittedName>
        <fullName evidence="3">BatA domain-containing protein</fullName>
    </submittedName>
</protein>
<dbReference type="Proteomes" id="UP001549773">
    <property type="component" value="Unassembled WGS sequence"/>
</dbReference>
<feature type="transmembrane region" description="Helical" evidence="1">
    <location>
        <begin position="6"/>
        <end position="24"/>
    </location>
</feature>
<dbReference type="EMBL" id="JBEWYP010000001">
    <property type="protein sequence ID" value="MET7027922.1"/>
    <property type="molecule type" value="Genomic_DNA"/>
</dbReference>
<evidence type="ECO:0000259" key="2">
    <source>
        <dbReference type="Pfam" id="PF07584"/>
    </source>
</evidence>
<accession>A0ABV2TRM9</accession>
<sequence length="427" mass="49245">MTFLNPTYLWALLGIFIPIVIHLWNRKKVLTIKVGSIKLLKESEPKRTSSIRPNEWWLLLLRIAMITLLVFILGEPIFKSKDNKESLTYIIEPELLHLKSMQQLLDSVPINAQRVMAKGFPNVEDYNIQTAKTHVPKYWQMAQEMENLATDSIIVFTRGLVSGIRGMRPTIHQRINWMVMDTAEDTTALVEATMHKDSVELLSIASDSKSMTYNTTRISKLNKEIRVNNPKDSILVNGNWIPLKIANPLKVLIVADDSLTTELKYLKSAYRAVGKFLNSPIEINSVKEIDTLDLEAYATLVWFSKEKLKKNSINTIFYRPDSLANRLIVQGDSKSTFFLTAPLNSENIITEHLPEKLLELLSLHEVVTEKASDYDLRIMDSSELQTLSFEVKKDKKYSKNYDITIWNWLLLVIFMVVERILAKYRRQ</sequence>
<reference evidence="3 4" key="1">
    <citation type="submission" date="2024-07" db="EMBL/GenBank/DDBJ databases">
        <title>The genome sequence of type strain Sediminicola luteus GDMCC 1.2596T.</title>
        <authorList>
            <person name="Liu Y."/>
        </authorList>
    </citation>
    <scope>NUCLEOTIDE SEQUENCE [LARGE SCALE GENOMIC DNA]</scope>
    <source>
        <strain evidence="3 4">GDMCC 1.2596</strain>
    </source>
</reference>
<dbReference type="Pfam" id="PF07584">
    <property type="entry name" value="BatA"/>
    <property type="match status" value="1"/>
</dbReference>
<organism evidence="3 4">
    <name type="scientific">Sediminicola luteus</name>
    <dbReference type="NCBI Taxonomy" id="319238"/>
    <lineage>
        <taxon>Bacteria</taxon>
        <taxon>Pseudomonadati</taxon>
        <taxon>Bacteroidota</taxon>
        <taxon>Flavobacteriia</taxon>
        <taxon>Flavobacteriales</taxon>
        <taxon>Flavobacteriaceae</taxon>
        <taxon>Sediminicola</taxon>
    </lineage>
</organism>
<proteinExistence type="predicted"/>
<gene>
    <name evidence="3" type="ORF">ABXZ32_00855</name>
</gene>
<keyword evidence="1" id="KW-1133">Transmembrane helix</keyword>
<dbReference type="PANTHER" id="PTHR37464">
    <property type="entry name" value="BLL2463 PROTEIN"/>
    <property type="match status" value="1"/>
</dbReference>
<dbReference type="RefSeq" id="WP_354616802.1">
    <property type="nucleotide sequence ID" value="NZ_JBEWYP010000001.1"/>
</dbReference>
<evidence type="ECO:0000313" key="4">
    <source>
        <dbReference type="Proteomes" id="UP001549773"/>
    </source>
</evidence>
<keyword evidence="1" id="KW-0812">Transmembrane</keyword>
<keyword evidence="4" id="KW-1185">Reference proteome</keyword>
<feature type="domain" description="Aerotolerance regulator N-terminal" evidence="2">
    <location>
        <begin position="1"/>
        <end position="76"/>
    </location>
</feature>
<comment type="caution">
    <text evidence="3">The sequence shown here is derived from an EMBL/GenBank/DDBJ whole genome shotgun (WGS) entry which is preliminary data.</text>
</comment>
<keyword evidence="1" id="KW-0472">Membrane</keyword>
<dbReference type="InterPro" id="IPR011933">
    <property type="entry name" value="Double_TM_dom"/>
</dbReference>
<name>A0ABV2TRM9_9FLAO</name>